<dbReference type="InterPro" id="IPR036291">
    <property type="entry name" value="NAD(P)-bd_dom_sf"/>
</dbReference>
<dbReference type="SUPFAM" id="SSF51735">
    <property type="entry name" value="NAD(P)-binding Rossmann-fold domains"/>
    <property type="match status" value="1"/>
</dbReference>
<organism evidence="2 4">
    <name type="scientific">Staphylococcus aureus</name>
    <dbReference type="NCBI Taxonomy" id="1280"/>
    <lineage>
        <taxon>Bacteria</taxon>
        <taxon>Bacillati</taxon>
        <taxon>Bacillota</taxon>
        <taxon>Bacilli</taxon>
        <taxon>Bacillales</taxon>
        <taxon>Staphylococcaceae</taxon>
        <taxon>Staphylococcus</taxon>
    </lineage>
</organism>
<sequence>MFNAVVVRKSASNVSYKVETVDESYLSKGDVLVKVVYSSINYKDMLALQYNGGVIRDYPMIPGIDFAGIVESSSNDKFKEGDNVLVTGYDVGVTHTGGFSEYAQVPGEWIVPIPQEMSIKESMVYGTAGFTAALSIFELEKYGMNIKSQPEILVSGATGGVGSVAIQILRKIGYENITAIVRKEKQIEIAKKLGVKQVIIIEDDNKPLKKGIFDYFLDTVGNNVTLYGLKRLNYQGVATVCGNVAGNSLNANILPFILRGIKLIGIDSVYVDHNIREDIWSKLANEWNIGNSLLYNEIGFEEFYKTIDQLLKGQHLGRTILKV</sequence>
<name>A0A0U1MSU5_STAAU</name>
<dbReference type="SUPFAM" id="SSF50129">
    <property type="entry name" value="GroES-like"/>
    <property type="match status" value="1"/>
</dbReference>
<dbReference type="NCBIfam" id="TIGR02823">
    <property type="entry name" value="oxido_YhdH"/>
    <property type="match status" value="1"/>
</dbReference>
<dbReference type="SMART" id="SM00829">
    <property type="entry name" value="PKS_ER"/>
    <property type="match status" value="1"/>
</dbReference>
<dbReference type="Gene3D" id="3.40.50.720">
    <property type="entry name" value="NAD(P)-binding Rossmann-like Domain"/>
    <property type="match status" value="1"/>
</dbReference>
<dbReference type="InterPro" id="IPR013154">
    <property type="entry name" value="ADH-like_N"/>
</dbReference>
<reference evidence="3 5" key="2">
    <citation type="submission" date="2019-11" db="EMBL/GenBank/DDBJ databases">
        <title>Implementation of targeted gown and glove precautions to prevent Staphylococcus aureus acquisition in community-based nursing homes.</title>
        <authorList>
            <person name="Stine O.C."/>
        </authorList>
    </citation>
    <scope>NUCLEOTIDE SEQUENCE [LARGE SCALE GENOMIC DNA]</scope>
    <source>
        <strain evidence="3 5">S_2023.LVRQ.AN</strain>
    </source>
</reference>
<dbReference type="InterPro" id="IPR011032">
    <property type="entry name" value="GroES-like_sf"/>
</dbReference>
<protein>
    <submittedName>
        <fullName evidence="3">Acryloyl-CoA reductase</fullName>
        <ecNumber evidence="3">1.3.1.95</ecNumber>
    </submittedName>
    <submittedName>
        <fullName evidence="2">Putative quinone oxidoreductase YhfP</fullName>
        <ecNumber evidence="2">1.6.5.-</ecNumber>
    </submittedName>
</protein>
<dbReference type="Proteomes" id="UP000434412">
    <property type="component" value="Unassembled WGS sequence"/>
</dbReference>
<dbReference type="EMBL" id="CVOQ01000036">
    <property type="protein sequence ID" value="CRI18391.1"/>
    <property type="molecule type" value="Genomic_DNA"/>
</dbReference>
<dbReference type="RefSeq" id="WP_031875225.1">
    <property type="nucleotide sequence ID" value="NZ_CAXIPH010000023.1"/>
</dbReference>
<accession>A0A0U1MSU5</accession>
<evidence type="ECO:0000313" key="3">
    <source>
        <dbReference type="EMBL" id="MVL45126.1"/>
    </source>
</evidence>
<dbReference type="Gene3D" id="3.90.180.10">
    <property type="entry name" value="Medium-chain alcohol dehydrogenases, catalytic domain"/>
    <property type="match status" value="1"/>
</dbReference>
<evidence type="ECO:0000313" key="2">
    <source>
        <dbReference type="EMBL" id="CRI18391.1"/>
    </source>
</evidence>
<dbReference type="GO" id="GO:0043957">
    <property type="term" value="F:acryloyl-CoA reductase (NADPH) activity"/>
    <property type="evidence" value="ECO:0007669"/>
    <property type="project" value="TreeGrafter"/>
</dbReference>
<evidence type="ECO:0000259" key="1">
    <source>
        <dbReference type="SMART" id="SM00829"/>
    </source>
</evidence>
<evidence type="ECO:0000313" key="5">
    <source>
        <dbReference type="Proteomes" id="UP000434412"/>
    </source>
</evidence>
<dbReference type="InterPro" id="IPR020843">
    <property type="entry name" value="ER"/>
</dbReference>
<dbReference type="CDD" id="cd05280">
    <property type="entry name" value="MDR_yhdh_yhfp"/>
    <property type="match status" value="1"/>
</dbReference>
<feature type="domain" description="Enoyl reductase (ER)" evidence="1">
    <location>
        <begin position="9"/>
        <end position="321"/>
    </location>
</feature>
<dbReference type="PANTHER" id="PTHR43677:SF1">
    <property type="entry name" value="ACRYLYL-COA REDUCTASE ACUI-RELATED"/>
    <property type="match status" value="1"/>
</dbReference>
<dbReference type="Pfam" id="PF08240">
    <property type="entry name" value="ADH_N"/>
    <property type="match status" value="1"/>
</dbReference>
<proteinExistence type="predicted"/>
<keyword evidence="2" id="KW-0560">Oxidoreductase</keyword>
<gene>
    <name evidence="2" type="primary">yhfP</name>
    <name evidence="2" type="ORF">BN1321_410018</name>
    <name evidence="3" type="ORF">GO941_06430</name>
</gene>
<reference evidence="2 4" key="1">
    <citation type="submission" date="2015-04" db="EMBL/GenBank/DDBJ databases">
        <authorList>
            <person name="Syromyatnikov M.Y."/>
            <person name="Popov V.N."/>
        </authorList>
    </citation>
    <scope>NUCLEOTIDE SEQUENCE [LARGE SCALE GENOMIC DNA]</scope>
    <source>
        <strain evidence="2 4">AH1</strain>
    </source>
</reference>
<dbReference type="InterPro" id="IPR051397">
    <property type="entry name" value="Zn-ADH-like_protein"/>
</dbReference>
<dbReference type="Pfam" id="PF00107">
    <property type="entry name" value="ADH_zinc_N"/>
    <property type="match status" value="1"/>
</dbReference>
<dbReference type="InterPro" id="IPR013149">
    <property type="entry name" value="ADH-like_C"/>
</dbReference>
<dbReference type="EC" id="1.3.1.95" evidence="3"/>
<dbReference type="InterPro" id="IPR014188">
    <property type="entry name" value="Acrylyl-CoA_reductase_AcuI"/>
</dbReference>
<dbReference type="Proteomes" id="UP000039437">
    <property type="component" value="Unassembled WGS sequence"/>
</dbReference>
<dbReference type="EC" id="1.6.5.-" evidence="2"/>
<dbReference type="PANTHER" id="PTHR43677">
    <property type="entry name" value="SHORT-CHAIN DEHYDROGENASE/REDUCTASE"/>
    <property type="match status" value="1"/>
</dbReference>
<evidence type="ECO:0000313" key="4">
    <source>
        <dbReference type="Proteomes" id="UP000039437"/>
    </source>
</evidence>
<dbReference type="PATRIC" id="fig|1280.3385.peg.2653"/>
<dbReference type="EMBL" id="WPVZ01000387">
    <property type="protein sequence ID" value="MVL45126.1"/>
    <property type="molecule type" value="Genomic_DNA"/>
</dbReference>
<dbReference type="GO" id="GO:0043958">
    <property type="term" value="F:acryloyl-CoA reductase (NADH) activity"/>
    <property type="evidence" value="ECO:0007669"/>
    <property type="project" value="UniProtKB-EC"/>
</dbReference>
<dbReference type="AlphaFoldDB" id="A0A0U1MSU5"/>